<feature type="signal peptide" evidence="1">
    <location>
        <begin position="1"/>
        <end position="24"/>
    </location>
</feature>
<keyword evidence="3" id="KW-1185">Reference proteome</keyword>
<dbReference type="InterPro" id="IPR058513">
    <property type="entry name" value="DUF8200"/>
</dbReference>
<dbReference type="STRING" id="1888892.BFL28_03105"/>
<organism evidence="2 3">
    <name type="scientific">Sphingomonas turrisvirgatae</name>
    <dbReference type="NCBI Taxonomy" id="1888892"/>
    <lineage>
        <taxon>Bacteria</taxon>
        <taxon>Pseudomonadati</taxon>
        <taxon>Pseudomonadota</taxon>
        <taxon>Alphaproteobacteria</taxon>
        <taxon>Sphingomonadales</taxon>
        <taxon>Sphingomonadaceae</taxon>
        <taxon>Sphingomonas</taxon>
    </lineage>
</organism>
<dbReference type="RefSeq" id="WP_069321038.1">
    <property type="nucleotide sequence ID" value="NZ_MDDS01000035.1"/>
</dbReference>
<proteinExistence type="predicted"/>
<keyword evidence="1" id="KW-0732">Signal</keyword>
<name>A0A1E3LU01_9SPHN</name>
<accession>A0A1E3LU01</accession>
<protein>
    <submittedName>
        <fullName evidence="2">Uncharacterized protein</fullName>
    </submittedName>
</protein>
<evidence type="ECO:0000313" key="2">
    <source>
        <dbReference type="EMBL" id="ODP37228.1"/>
    </source>
</evidence>
<dbReference type="NCBIfam" id="NF047636">
    <property type="entry name" value="CC_3452_fam"/>
    <property type="match status" value="1"/>
</dbReference>
<dbReference type="OrthoDB" id="7594837at2"/>
<gene>
    <name evidence="2" type="ORF">BFL28_03105</name>
</gene>
<dbReference type="InterPro" id="IPR058067">
    <property type="entry name" value="CC_3452-like"/>
</dbReference>
<sequence>MIRFASLTATALSLAALTPAAALAQSGGYYAATAAVAPKKASFVTANTVWKCNDGVCTAPKTPTQDKVMCERAAARIGALSAFSAGSTAFDAAALEACNARAK</sequence>
<dbReference type="AlphaFoldDB" id="A0A1E3LU01"/>
<dbReference type="Proteomes" id="UP000094487">
    <property type="component" value="Unassembled WGS sequence"/>
</dbReference>
<reference evidence="2 3" key="1">
    <citation type="submission" date="2016-08" db="EMBL/GenBank/DDBJ databases">
        <title>Draft genome of the agarase producing Sphingomonas sp. MCT13.</title>
        <authorList>
            <person name="D'Andrea M.M."/>
            <person name="Rossolini G.M."/>
            <person name="Thaller M.C."/>
        </authorList>
    </citation>
    <scope>NUCLEOTIDE SEQUENCE [LARGE SCALE GENOMIC DNA]</scope>
    <source>
        <strain evidence="2 3">MCT13</strain>
    </source>
</reference>
<dbReference type="Pfam" id="PF26624">
    <property type="entry name" value="DUF8200"/>
    <property type="match status" value="1"/>
</dbReference>
<comment type="caution">
    <text evidence="2">The sequence shown here is derived from an EMBL/GenBank/DDBJ whole genome shotgun (WGS) entry which is preliminary data.</text>
</comment>
<evidence type="ECO:0000256" key="1">
    <source>
        <dbReference type="SAM" id="SignalP"/>
    </source>
</evidence>
<evidence type="ECO:0000313" key="3">
    <source>
        <dbReference type="Proteomes" id="UP000094487"/>
    </source>
</evidence>
<feature type="chain" id="PRO_5009132016" evidence="1">
    <location>
        <begin position="25"/>
        <end position="103"/>
    </location>
</feature>
<dbReference type="EMBL" id="MDDS01000035">
    <property type="protein sequence ID" value="ODP37228.1"/>
    <property type="molecule type" value="Genomic_DNA"/>
</dbReference>